<feature type="region of interest" description="Disordered" evidence="1">
    <location>
        <begin position="508"/>
        <end position="531"/>
    </location>
</feature>
<protein>
    <submittedName>
        <fullName evidence="2">Phage portal protein</fullName>
    </submittedName>
</protein>
<dbReference type="EMBL" id="VUMV01000002">
    <property type="protein sequence ID" value="MST81576.1"/>
    <property type="molecule type" value="Genomic_DNA"/>
</dbReference>
<feature type="region of interest" description="Disordered" evidence="1">
    <location>
        <begin position="1"/>
        <end position="29"/>
    </location>
</feature>
<dbReference type="Pfam" id="PF05133">
    <property type="entry name" value="SPP1_portal"/>
    <property type="match status" value="1"/>
</dbReference>
<comment type="caution">
    <text evidence="2">The sequence shown here is derived from an EMBL/GenBank/DDBJ whole genome shotgun (WGS) entry which is preliminary data.</text>
</comment>
<dbReference type="RefSeq" id="WP_154457376.1">
    <property type="nucleotide sequence ID" value="NZ_VUMV01000002.1"/>
</dbReference>
<feature type="compositionally biased region" description="Basic and acidic residues" evidence="1">
    <location>
        <begin position="514"/>
        <end position="523"/>
    </location>
</feature>
<evidence type="ECO:0000313" key="2">
    <source>
        <dbReference type="EMBL" id="MST81576.1"/>
    </source>
</evidence>
<proteinExistence type="predicted"/>
<organism evidence="2 3">
    <name type="scientific">Bilifractor porci</name>
    <dbReference type="NCBI Taxonomy" id="2606636"/>
    <lineage>
        <taxon>Bacteria</taxon>
        <taxon>Bacillati</taxon>
        <taxon>Bacillota</taxon>
        <taxon>Clostridia</taxon>
        <taxon>Lachnospirales</taxon>
        <taxon>Lachnospiraceae</taxon>
        <taxon>Bilifractor</taxon>
    </lineage>
</organism>
<evidence type="ECO:0000256" key="1">
    <source>
        <dbReference type="SAM" id="MobiDB-lite"/>
    </source>
</evidence>
<reference evidence="2 3" key="1">
    <citation type="submission" date="2019-08" db="EMBL/GenBank/DDBJ databases">
        <title>In-depth cultivation of the pig gut microbiome towards novel bacterial diversity and tailored functional studies.</title>
        <authorList>
            <person name="Wylensek D."/>
            <person name="Hitch T.C.A."/>
            <person name="Clavel T."/>
        </authorList>
    </citation>
    <scope>NUCLEOTIDE SEQUENCE [LARGE SCALE GENOMIC DNA]</scope>
    <source>
        <strain evidence="2 3">Oil+RF-744-WCA-WT-13</strain>
    </source>
</reference>
<feature type="compositionally biased region" description="Low complexity" evidence="1">
    <location>
        <begin position="1"/>
        <end position="10"/>
    </location>
</feature>
<name>A0A7X2P882_9FIRM</name>
<gene>
    <name evidence="2" type="ORF">FYJ60_04535</name>
</gene>
<dbReference type="Proteomes" id="UP000466864">
    <property type="component" value="Unassembled WGS sequence"/>
</dbReference>
<dbReference type="AlphaFoldDB" id="A0A7X2P882"/>
<accession>A0A7X2P882</accession>
<keyword evidence="3" id="KW-1185">Reference proteome</keyword>
<feature type="compositionally biased region" description="Polar residues" evidence="1">
    <location>
        <begin position="13"/>
        <end position="25"/>
    </location>
</feature>
<sequence length="531" mass="58852">MADTTNTTENETVKTAGQTQTNADTGSDMYARGANPFPFLTGRKVIYTDYTDVNAGNILDIVGNTLALHEINREQMVYLRRYEKGQQPIFYRIKKVRPEINIKTCINYAKQVVDFKVGYEFSAPVTFVQRAKNDFRKADPNQDDKRVADLNEMLFEQGKPAKDIELATDFKTTGLGYMAALPKKQEAEDEIAPFDLLVLNPLNTYVVYTNDAYRRKILAVTYISRKDGTKRITAYADDYIYTIEAGELVSSERNIIGIIPIVEFRNNRDRQAAFEPALSVMDAANICNSDRLNDLAQFVQAILWLHNCRISDSQEQKLRDAGFIQTNTTADGKEAKVAYVSASLNQSETQTIADYLDAQILSICGVPGRDSASGGNTGAAILLSNGWQLAETQAKTTEVTFSGSENELLRVILAIIRNTEGMPDGLQTLHPSDVLVKFTRNKTYDLVSRTTALSNLINLGIDPEKAISVVDIFDDSQQVTLDSKDRIDKILFKVGQMAQQAIANTQTTPVDGVKGADDVHAEQGTENDAAQ</sequence>
<evidence type="ECO:0000313" key="3">
    <source>
        <dbReference type="Proteomes" id="UP000466864"/>
    </source>
</evidence>
<dbReference type="InterPro" id="IPR021145">
    <property type="entry name" value="Portal_protein_SPP1_Gp6-like"/>
</dbReference>